<dbReference type="Gene3D" id="1.10.1740.10">
    <property type="match status" value="1"/>
</dbReference>
<evidence type="ECO:0000313" key="9">
    <source>
        <dbReference type="Proteomes" id="UP001589750"/>
    </source>
</evidence>
<dbReference type="InterPro" id="IPR036388">
    <property type="entry name" value="WH-like_DNA-bd_sf"/>
</dbReference>
<dbReference type="Proteomes" id="UP001589750">
    <property type="component" value="Unassembled WGS sequence"/>
</dbReference>
<evidence type="ECO:0000259" key="6">
    <source>
        <dbReference type="Pfam" id="PF08281"/>
    </source>
</evidence>
<keyword evidence="4" id="KW-0238">DNA-binding</keyword>
<dbReference type="RefSeq" id="WP_140011019.1">
    <property type="nucleotide sequence ID" value="NZ_JBHMDG010000002.1"/>
</dbReference>
<sequence length="185" mass="20521">MTDRGPGSPDARATLGPDAPTFEDWVEVRFARLVRFAYLVTGSQQAADDAVQTALAQACARWSRVGRTDDPDVYVRRMVVNAHVSAWRRSGRRELSVAEVRDGASSVGGDPGDDVARDDAVWRVCLALPPRQRAAVVLRFYEDLDYPEIARVLDVAEATVRSHVHRGLTAMRLELTHDPDNSEEH</sequence>
<dbReference type="NCBIfam" id="TIGR02937">
    <property type="entry name" value="sigma70-ECF"/>
    <property type="match status" value="1"/>
</dbReference>
<evidence type="ECO:0000256" key="1">
    <source>
        <dbReference type="ARBA" id="ARBA00010641"/>
    </source>
</evidence>
<proteinExistence type="inferred from homology"/>
<feature type="domain" description="RNA polymerase sigma factor 70 region 4 type 2" evidence="6">
    <location>
        <begin position="123"/>
        <end position="171"/>
    </location>
</feature>
<gene>
    <name evidence="8" type="ORF">ACFFRI_01740</name>
</gene>
<dbReference type="InterPro" id="IPR013249">
    <property type="entry name" value="RNA_pol_sigma70_r4_t2"/>
</dbReference>
<dbReference type="Gene3D" id="1.10.10.10">
    <property type="entry name" value="Winged helix-like DNA-binding domain superfamily/Winged helix DNA-binding domain"/>
    <property type="match status" value="1"/>
</dbReference>
<keyword evidence="5" id="KW-0804">Transcription</keyword>
<evidence type="ECO:0000256" key="5">
    <source>
        <dbReference type="ARBA" id="ARBA00023163"/>
    </source>
</evidence>
<dbReference type="PANTHER" id="PTHR43133:SF50">
    <property type="entry name" value="ECF RNA POLYMERASE SIGMA FACTOR SIGM"/>
    <property type="match status" value="1"/>
</dbReference>
<accession>A0ABV5K543</accession>
<comment type="caution">
    <text evidence="8">The sequence shown here is derived from an EMBL/GenBank/DDBJ whole genome shotgun (WGS) entry which is preliminary data.</text>
</comment>
<keyword evidence="3" id="KW-0731">Sigma factor</keyword>
<evidence type="ECO:0000256" key="4">
    <source>
        <dbReference type="ARBA" id="ARBA00023125"/>
    </source>
</evidence>
<feature type="domain" description="PhyR sigma2" evidence="7">
    <location>
        <begin position="33"/>
        <end position="71"/>
    </location>
</feature>
<protein>
    <submittedName>
        <fullName evidence="8">SigE family RNA polymerase sigma factor</fullName>
    </submittedName>
</protein>
<dbReference type="InterPro" id="IPR014284">
    <property type="entry name" value="RNA_pol_sigma-70_dom"/>
</dbReference>
<dbReference type="InterPro" id="IPR013324">
    <property type="entry name" value="RNA_pol_sigma_r3/r4-like"/>
</dbReference>
<dbReference type="Pfam" id="PF22029">
    <property type="entry name" value="PhyR_sigma2"/>
    <property type="match status" value="1"/>
</dbReference>
<dbReference type="InterPro" id="IPR039425">
    <property type="entry name" value="RNA_pol_sigma-70-like"/>
</dbReference>
<evidence type="ECO:0000313" key="8">
    <source>
        <dbReference type="EMBL" id="MFB9311751.1"/>
    </source>
</evidence>
<dbReference type="Pfam" id="PF08281">
    <property type="entry name" value="Sigma70_r4_2"/>
    <property type="match status" value="1"/>
</dbReference>
<reference evidence="8 9" key="1">
    <citation type="submission" date="2024-09" db="EMBL/GenBank/DDBJ databases">
        <authorList>
            <person name="Sun Q."/>
            <person name="Mori K."/>
        </authorList>
    </citation>
    <scope>NUCLEOTIDE SEQUENCE [LARGE SCALE GENOMIC DNA]</scope>
    <source>
        <strain evidence="8 9">JCM 9626</strain>
    </source>
</reference>
<comment type="similarity">
    <text evidence="1">Belongs to the sigma-70 factor family. ECF subfamily.</text>
</comment>
<dbReference type="InterPro" id="IPR013325">
    <property type="entry name" value="RNA_pol_sigma_r2"/>
</dbReference>
<dbReference type="InterPro" id="IPR053866">
    <property type="entry name" value="PhyR_sigma2"/>
</dbReference>
<evidence type="ECO:0000256" key="2">
    <source>
        <dbReference type="ARBA" id="ARBA00023015"/>
    </source>
</evidence>
<organism evidence="8 9">
    <name type="scientific">Nocardioides plantarum</name>
    <dbReference type="NCBI Taxonomy" id="29299"/>
    <lineage>
        <taxon>Bacteria</taxon>
        <taxon>Bacillati</taxon>
        <taxon>Actinomycetota</taxon>
        <taxon>Actinomycetes</taxon>
        <taxon>Propionibacteriales</taxon>
        <taxon>Nocardioidaceae</taxon>
        <taxon>Nocardioides</taxon>
    </lineage>
</organism>
<evidence type="ECO:0000256" key="3">
    <source>
        <dbReference type="ARBA" id="ARBA00023082"/>
    </source>
</evidence>
<dbReference type="SUPFAM" id="SSF88659">
    <property type="entry name" value="Sigma3 and sigma4 domains of RNA polymerase sigma factors"/>
    <property type="match status" value="1"/>
</dbReference>
<dbReference type="PANTHER" id="PTHR43133">
    <property type="entry name" value="RNA POLYMERASE ECF-TYPE SIGMA FACTO"/>
    <property type="match status" value="1"/>
</dbReference>
<keyword evidence="9" id="KW-1185">Reference proteome</keyword>
<keyword evidence="2" id="KW-0805">Transcription regulation</keyword>
<dbReference type="NCBIfam" id="TIGR02983">
    <property type="entry name" value="SigE-fam_strep"/>
    <property type="match status" value="1"/>
</dbReference>
<name>A0ABV5K543_9ACTN</name>
<evidence type="ECO:0000259" key="7">
    <source>
        <dbReference type="Pfam" id="PF22029"/>
    </source>
</evidence>
<dbReference type="EMBL" id="JBHMDG010000002">
    <property type="protein sequence ID" value="MFB9311751.1"/>
    <property type="molecule type" value="Genomic_DNA"/>
</dbReference>
<dbReference type="SUPFAM" id="SSF88946">
    <property type="entry name" value="Sigma2 domain of RNA polymerase sigma factors"/>
    <property type="match status" value="1"/>
</dbReference>
<dbReference type="InterPro" id="IPR014325">
    <property type="entry name" value="RNA_pol_sigma-E_actinobac"/>
</dbReference>
<dbReference type="CDD" id="cd06171">
    <property type="entry name" value="Sigma70_r4"/>
    <property type="match status" value="1"/>
</dbReference>